<evidence type="ECO:0000259" key="4">
    <source>
        <dbReference type="PROSITE" id="PS50089"/>
    </source>
</evidence>
<proteinExistence type="predicted"/>
<dbReference type="InterPro" id="IPR013083">
    <property type="entry name" value="Znf_RING/FYVE/PHD"/>
</dbReference>
<feature type="domain" description="SWIM-type" evidence="6">
    <location>
        <begin position="188"/>
        <end position="221"/>
    </location>
</feature>
<reference evidence="7 8" key="1">
    <citation type="submission" date="2018-05" db="EMBL/GenBank/DDBJ databases">
        <title>Genome sequencing and assembly of the regulated plant pathogen Lachnellula willkommii and related sister species for the development of diagnostic species identification markers.</title>
        <authorList>
            <person name="Giroux E."/>
            <person name="Bilodeau G."/>
        </authorList>
    </citation>
    <scope>NUCLEOTIDE SEQUENCE [LARGE SCALE GENOMIC DNA]</scope>
    <source>
        <strain evidence="7 8">CBS 268.59</strain>
    </source>
</reference>
<evidence type="ECO:0000259" key="6">
    <source>
        <dbReference type="PROSITE" id="PS50966"/>
    </source>
</evidence>
<comment type="caution">
    <text evidence="7">The sequence shown here is derived from an EMBL/GenBank/DDBJ whole genome shotgun (WGS) entry which is preliminary data.</text>
</comment>
<dbReference type="OrthoDB" id="2122982at2759"/>
<feature type="domain" description="SAP" evidence="5">
    <location>
        <begin position="68"/>
        <end position="102"/>
    </location>
</feature>
<evidence type="ECO:0000256" key="2">
    <source>
        <dbReference type="PROSITE-ProRule" id="PRU00175"/>
    </source>
</evidence>
<evidence type="ECO:0000256" key="1">
    <source>
        <dbReference type="ARBA" id="ARBA00015551"/>
    </source>
</evidence>
<gene>
    <name evidence="7" type="primary">Zswim2</name>
    <name evidence="7" type="ORF">LSUE1_G005582</name>
</gene>
<dbReference type="Proteomes" id="UP000469558">
    <property type="component" value="Unassembled WGS sequence"/>
</dbReference>
<dbReference type="Gene3D" id="1.10.720.30">
    <property type="entry name" value="SAP domain"/>
    <property type="match status" value="2"/>
</dbReference>
<dbReference type="SMART" id="SM00513">
    <property type="entry name" value="SAP"/>
    <property type="match status" value="2"/>
</dbReference>
<feature type="domain" description="SAP" evidence="5">
    <location>
        <begin position="13"/>
        <end position="47"/>
    </location>
</feature>
<keyword evidence="2" id="KW-0479">Metal-binding</keyword>
<dbReference type="SUPFAM" id="SSF68906">
    <property type="entry name" value="SAP domain"/>
    <property type="match status" value="2"/>
</dbReference>
<dbReference type="InterPro" id="IPR039903">
    <property type="entry name" value="Zswim2"/>
</dbReference>
<dbReference type="InterPro" id="IPR007527">
    <property type="entry name" value="Znf_SWIM"/>
</dbReference>
<dbReference type="InterPro" id="IPR003034">
    <property type="entry name" value="SAP_dom"/>
</dbReference>
<dbReference type="SUPFAM" id="SSF57850">
    <property type="entry name" value="RING/U-box"/>
    <property type="match status" value="1"/>
</dbReference>
<feature type="region of interest" description="Disordered" evidence="3">
    <location>
        <begin position="26"/>
        <end position="58"/>
    </location>
</feature>
<dbReference type="GO" id="GO:0061630">
    <property type="term" value="F:ubiquitin protein ligase activity"/>
    <property type="evidence" value="ECO:0007669"/>
    <property type="project" value="InterPro"/>
</dbReference>
<evidence type="ECO:0000259" key="5">
    <source>
        <dbReference type="PROSITE" id="PS50800"/>
    </source>
</evidence>
<evidence type="ECO:0000256" key="3">
    <source>
        <dbReference type="SAM" id="MobiDB-lite"/>
    </source>
</evidence>
<name>A0A8T9C2F0_9HELO</name>
<dbReference type="InterPro" id="IPR036361">
    <property type="entry name" value="SAP_dom_sf"/>
</dbReference>
<evidence type="ECO:0000313" key="8">
    <source>
        <dbReference type="Proteomes" id="UP000469558"/>
    </source>
</evidence>
<evidence type="ECO:0000313" key="7">
    <source>
        <dbReference type="EMBL" id="TVY73615.1"/>
    </source>
</evidence>
<keyword evidence="8" id="KW-1185">Reference proteome</keyword>
<dbReference type="AlphaFoldDB" id="A0A8T9C2F0"/>
<dbReference type="PANTHER" id="PTHR21540:SF0">
    <property type="entry name" value="PHD FAMILY PROTEIN"/>
    <property type="match status" value="1"/>
</dbReference>
<dbReference type="Pfam" id="PF13639">
    <property type="entry name" value="zf-RING_2"/>
    <property type="match status" value="1"/>
</dbReference>
<dbReference type="PROSITE" id="PS50966">
    <property type="entry name" value="ZF_SWIM"/>
    <property type="match status" value="1"/>
</dbReference>
<dbReference type="PROSITE" id="PS50089">
    <property type="entry name" value="ZF_RING_2"/>
    <property type="match status" value="1"/>
</dbReference>
<organism evidence="7 8">
    <name type="scientific">Lachnellula suecica</name>
    <dbReference type="NCBI Taxonomy" id="602035"/>
    <lineage>
        <taxon>Eukaryota</taxon>
        <taxon>Fungi</taxon>
        <taxon>Dikarya</taxon>
        <taxon>Ascomycota</taxon>
        <taxon>Pezizomycotina</taxon>
        <taxon>Leotiomycetes</taxon>
        <taxon>Helotiales</taxon>
        <taxon>Lachnaceae</taxon>
        <taxon>Lachnellula</taxon>
    </lineage>
</organism>
<sequence length="380" mass="41803">MSDSDDENDQTDWASLTVSELKDELRTRGLTVSGKKSDLIDRLNAADGASSDSSQPEPVAAVEARQDFSGMTVPQLKSELTRRGLTISGRKADLLNRLGGGDVAPNPKKPKINPAPASQAAQYANAGSASAGGEIRMRDFVHEPDDGYKKKLKKVRSERLFMLDRNKGFQNGHVCENFDIAGSKGDVYEVTIGKSPKCTCMDARIRGQRCKHIKYALVIILKAPENLCYQDAFLSTELDSIFANAPVTRAPDLDHSHEHAENESMYAGNRKPIDGECPICVYEMEAGEDIVWCKAACGQNFHKECFEQWRRSKHGGRVTCVYCRTEWQEDGATPVRGFNAPAPPPGSLAHLKNAAPKIGSYKNVAKLMPQYSQAYHGHDE</sequence>
<dbReference type="EMBL" id="QGMK01001029">
    <property type="protein sequence ID" value="TVY73615.1"/>
    <property type="molecule type" value="Genomic_DNA"/>
</dbReference>
<accession>A0A8T9C2F0</accession>
<feature type="domain" description="RING-type" evidence="4">
    <location>
        <begin position="277"/>
        <end position="324"/>
    </location>
</feature>
<dbReference type="Pfam" id="PF02037">
    <property type="entry name" value="SAP"/>
    <property type="match status" value="2"/>
</dbReference>
<dbReference type="Gene3D" id="3.30.40.10">
    <property type="entry name" value="Zinc/RING finger domain, C3HC4 (zinc finger)"/>
    <property type="match status" value="1"/>
</dbReference>
<dbReference type="PROSITE" id="PS50800">
    <property type="entry name" value="SAP"/>
    <property type="match status" value="2"/>
</dbReference>
<keyword evidence="2" id="KW-0863">Zinc-finger</keyword>
<dbReference type="GO" id="GO:0008270">
    <property type="term" value="F:zinc ion binding"/>
    <property type="evidence" value="ECO:0007669"/>
    <property type="project" value="UniProtKB-KW"/>
</dbReference>
<keyword evidence="2" id="KW-0862">Zinc</keyword>
<dbReference type="PANTHER" id="PTHR21540">
    <property type="entry name" value="RING FINGER AND SWIM DOMAIN-CONTAINING PROTEIN 2"/>
    <property type="match status" value="1"/>
</dbReference>
<dbReference type="InterPro" id="IPR001841">
    <property type="entry name" value="Znf_RING"/>
</dbReference>
<protein>
    <recommendedName>
        <fullName evidence="1">Postreplication repair E3 ubiquitin-protein ligase RAD18</fullName>
    </recommendedName>
</protein>